<dbReference type="AlphaFoldDB" id="A0A165WD12"/>
<protein>
    <submittedName>
        <fullName evidence="2">Uncharacterized protein</fullName>
    </submittedName>
</protein>
<evidence type="ECO:0000313" key="3">
    <source>
        <dbReference type="Proteomes" id="UP000076798"/>
    </source>
</evidence>
<reference evidence="2 3" key="1">
    <citation type="journal article" date="2016" name="Mol. Biol. Evol.">
        <title>Comparative Genomics of Early-Diverging Mushroom-Forming Fungi Provides Insights into the Origins of Lignocellulose Decay Capabilities.</title>
        <authorList>
            <person name="Nagy L.G."/>
            <person name="Riley R."/>
            <person name="Tritt A."/>
            <person name="Adam C."/>
            <person name="Daum C."/>
            <person name="Floudas D."/>
            <person name="Sun H."/>
            <person name="Yadav J.S."/>
            <person name="Pangilinan J."/>
            <person name="Larsson K.H."/>
            <person name="Matsuura K."/>
            <person name="Barry K."/>
            <person name="Labutti K."/>
            <person name="Kuo R."/>
            <person name="Ohm R.A."/>
            <person name="Bhattacharya S.S."/>
            <person name="Shirouzu T."/>
            <person name="Yoshinaga Y."/>
            <person name="Martin F.M."/>
            <person name="Grigoriev I.V."/>
            <person name="Hibbett D.S."/>
        </authorList>
    </citation>
    <scope>NUCLEOTIDE SEQUENCE [LARGE SCALE GENOMIC DNA]</scope>
    <source>
        <strain evidence="2 3">HHB10207 ss-3</strain>
    </source>
</reference>
<dbReference type="Proteomes" id="UP000076798">
    <property type="component" value="Unassembled WGS sequence"/>
</dbReference>
<dbReference type="EMBL" id="KV429018">
    <property type="protein sequence ID" value="KZT31001.1"/>
    <property type="molecule type" value="Genomic_DNA"/>
</dbReference>
<sequence length="191" mass="21558">AFFNVFTGLLKCWPLNSNLRFPKTNDTLQVIQVISANVVMKAFRDEERMKGAKFGIDPIHAGSSGCEDHPLSCDESDGESELDTQRPTTNAKKRKRGRTVKEKGTTDLSAQWKKYELDCLSKGLNLENCQKECRRSSDFFQAWQANESVLFVSYICGMLRDIQSKAQLCPQPTSAVEGLRRTGKRHDGTFE</sequence>
<gene>
    <name evidence="2" type="ORF">SISSUDRAFT_1038765</name>
</gene>
<organism evidence="2 3">
    <name type="scientific">Sistotremastrum suecicum HHB10207 ss-3</name>
    <dbReference type="NCBI Taxonomy" id="1314776"/>
    <lineage>
        <taxon>Eukaryota</taxon>
        <taxon>Fungi</taxon>
        <taxon>Dikarya</taxon>
        <taxon>Basidiomycota</taxon>
        <taxon>Agaricomycotina</taxon>
        <taxon>Agaricomycetes</taxon>
        <taxon>Sistotremastrales</taxon>
        <taxon>Sistotremastraceae</taxon>
        <taxon>Sistotremastrum</taxon>
    </lineage>
</organism>
<keyword evidence="3" id="KW-1185">Reference proteome</keyword>
<evidence type="ECO:0000313" key="2">
    <source>
        <dbReference type="EMBL" id="KZT31001.1"/>
    </source>
</evidence>
<feature type="non-terminal residue" evidence="2">
    <location>
        <position position="1"/>
    </location>
</feature>
<feature type="region of interest" description="Disordered" evidence="1">
    <location>
        <begin position="66"/>
        <end position="102"/>
    </location>
</feature>
<accession>A0A165WD12</accession>
<name>A0A165WD12_9AGAM</name>
<proteinExistence type="predicted"/>
<evidence type="ECO:0000256" key="1">
    <source>
        <dbReference type="SAM" id="MobiDB-lite"/>
    </source>
</evidence>